<dbReference type="Proteomes" id="UP000076967">
    <property type="component" value="Unassembled WGS sequence"/>
</dbReference>
<reference evidence="3 4" key="1">
    <citation type="submission" date="2016-03" db="EMBL/GenBank/DDBJ databases">
        <title>Draft genome sequence of Paenibacillus glacialis DSM 22343.</title>
        <authorList>
            <person name="Shin S.-K."/>
            <person name="Yi H."/>
        </authorList>
    </citation>
    <scope>NUCLEOTIDE SEQUENCE [LARGE SCALE GENOMIC DNA]</scope>
    <source>
        <strain evidence="3 4">DSM 22343</strain>
    </source>
</reference>
<dbReference type="SUPFAM" id="SSF53474">
    <property type="entry name" value="alpha/beta-Hydrolases"/>
    <property type="match status" value="1"/>
</dbReference>
<dbReference type="STRING" id="494026.PGLA_22940"/>
<sequence>MIHQAELKTRNKTRTNKVRNMILKVIGAILIAIVLFLGIVYIVNILCNQLESKRLEPYGQHVAVDGKNMNVLIQGTGEETVVLLPGLATAAPALDFKPLIEELSPFYKVVVVEPFGYGLSDVTEKERTTENIVREIHDALQSLNIERYILMGHSISGVYGLDYVNKYKNEVIAFVGLDSSVPTLTEKIESSQLEMVKWLKKLGLSRLAMKLGTDPLAALPYDDGTKEQMRILMHKNMFNSNIINEVEHMYSNFKAAESISFPKNLPIIFFIQANHPVTDRWVPEHEAQVKNSVHGKVMLFEADHYIHRTKAKEIVENLRKFMKEIN</sequence>
<organism evidence="3 4">
    <name type="scientific">Paenibacillus glacialis</name>
    <dbReference type="NCBI Taxonomy" id="494026"/>
    <lineage>
        <taxon>Bacteria</taxon>
        <taxon>Bacillati</taxon>
        <taxon>Bacillota</taxon>
        <taxon>Bacilli</taxon>
        <taxon>Bacillales</taxon>
        <taxon>Paenibacillaceae</taxon>
        <taxon>Paenibacillus</taxon>
    </lineage>
</organism>
<dbReference type="AlphaFoldDB" id="A0A168D1B5"/>
<dbReference type="RefSeq" id="WP_068537475.1">
    <property type="nucleotide sequence ID" value="NZ_LVJH01000070.1"/>
</dbReference>
<dbReference type="GO" id="GO:0017171">
    <property type="term" value="F:serine hydrolase activity"/>
    <property type="evidence" value="ECO:0007669"/>
    <property type="project" value="TreeGrafter"/>
</dbReference>
<keyword evidence="1" id="KW-0812">Transmembrane</keyword>
<dbReference type="PANTHER" id="PTHR46331:SF2">
    <property type="entry name" value="VALACYCLOVIR HYDROLASE"/>
    <property type="match status" value="1"/>
</dbReference>
<evidence type="ECO:0000313" key="3">
    <source>
        <dbReference type="EMBL" id="OAB33789.1"/>
    </source>
</evidence>
<feature type="transmembrane region" description="Helical" evidence="1">
    <location>
        <begin position="21"/>
        <end position="43"/>
    </location>
</feature>
<dbReference type="InterPro" id="IPR029058">
    <property type="entry name" value="AB_hydrolase_fold"/>
</dbReference>
<keyword evidence="3" id="KW-0378">Hydrolase</keyword>
<name>A0A168D1B5_9BACL</name>
<dbReference type="EMBL" id="LVJH01000070">
    <property type="protein sequence ID" value="OAB33789.1"/>
    <property type="molecule type" value="Genomic_DNA"/>
</dbReference>
<dbReference type="Pfam" id="PF00561">
    <property type="entry name" value="Abhydrolase_1"/>
    <property type="match status" value="1"/>
</dbReference>
<proteinExistence type="predicted"/>
<feature type="domain" description="AB hydrolase-1" evidence="2">
    <location>
        <begin position="80"/>
        <end position="188"/>
    </location>
</feature>
<dbReference type="InterPro" id="IPR000073">
    <property type="entry name" value="AB_hydrolase_1"/>
</dbReference>
<comment type="caution">
    <text evidence="3">The sequence shown here is derived from an EMBL/GenBank/DDBJ whole genome shotgun (WGS) entry which is preliminary data.</text>
</comment>
<gene>
    <name evidence="3" type="ORF">PGLA_22940</name>
</gene>
<accession>A0A168D1B5</accession>
<evidence type="ECO:0000313" key="4">
    <source>
        <dbReference type="Proteomes" id="UP000076967"/>
    </source>
</evidence>
<keyword evidence="1" id="KW-0472">Membrane</keyword>
<evidence type="ECO:0000259" key="2">
    <source>
        <dbReference type="Pfam" id="PF00561"/>
    </source>
</evidence>
<protein>
    <submittedName>
        <fullName evidence="3">Alpha/beta hydrolase</fullName>
    </submittedName>
</protein>
<dbReference type="PANTHER" id="PTHR46331">
    <property type="entry name" value="VALACYCLOVIR HYDROLASE"/>
    <property type="match status" value="1"/>
</dbReference>
<dbReference type="Gene3D" id="3.40.50.1820">
    <property type="entry name" value="alpha/beta hydrolase"/>
    <property type="match status" value="1"/>
</dbReference>
<evidence type="ECO:0000256" key="1">
    <source>
        <dbReference type="SAM" id="Phobius"/>
    </source>
</evidence>
<keyword evidence="4" id="KW-1185">Reference proteome</keyword>
<dbReference type="OrthoDB" id="1817159at2"/>
<keyword evidence="1" id="KW-1133">Transmembrane helix</keyword>